<keyword evidence="2" id="KW-1185">Reference proteome</keyword>
<organism evidence="1 2">
    <name type="scientific">Desulfotomaculum copahuensis</name>
    <dbReference type="NCBI Taxonomy" id="1838280"/>
    <lineage>
        <taxon>Bacteria</taxon>
        <taxon>Bacillati</taxon>
        <taxon>Bacillota</taxon>
        <taxon>Clostridia</taxon>
        <taxon>Eubacteriales</taxon>
        <taxon>Desulfotomaculaceae</taxon>
        <taxon>Desulfotomaculum</taxon>
    </lineage>
</organism>
<name>A0A1B7LBS9_9FIRM</name>
<dbReference type="STRING" id="1838280.A6M21_14510"/>
<proteinExistence type="predicted"/>
<protein>
    <submittedName>
        <fullName evidence="1">Uncharacterized protein</fullName>
    </submittedName>
</protein>
<dbReference type="AlphaFoldDB" id="A0A1B7LBS9"/>
<evidence type="ECO:0000313" key="1">
    <source>
        <dbReference type="EMBL" id="OAT79919.1"/>
    </source>
</evidence>
<reference evidence="1 2" key="1">
    <citation type="submission" date="2016-04" db="EMBL/GenBank/DDBJ databases">
        <authorList>
            <person name="Evans L.H."/>
            <person name="Alamgir A."/>
            <person name="Owens N."/>
            <person name="Weber N.D."/>
            <person name="Virtaneva K."/>
            <person name="Barbian K."/>
            <person name="Babar A."/>
            <person name="Rosenke K."/>
        </authorList>
    </citation>
    <scope>NUCLEOTIDE SEQUENCE [LARGE SCALE GENOMIC DNA]</scope>
    <source>
        <strain evidence="1 2">LMa1</strain>
    </source>
</reference>
<sequence length="63" mass="6557">MTVKTRGRALVYQNGGMVFSRSGPFPCSGDTRAAACANPAMVPAGRTLCVEPGLYPPCVKLLA</sequence>
<accession>A0A1B7LBS9</accession>
<dbReference type="EMBL" id="LYVF01000188">
    <property type="protein sequence ID" value="OAT79919.1"/>
    <property type="molecule type" value="Genomic_DNA"/>
</dbReference>
<dbReference type="Proteomes" id="UP000078532">
    <property type="component" value="Unassembled WGS sequence"/>
</dbReference>
<gene>
    <name evidence="1" type="ORF">A6M21_14510</name>
</gene>
<comment type="caution">
    <text evidence="1">The sequence shown here is derived from an EMBL/GenBank/DDBJ whole genome shotgun (WGS) entry which is preliminary data.</text>
</comment>
<evidence type="ECO:0000313" key="2">
    <source>
        <dbReference type="Proteomes" id="UP000078532"/>
    </source>
</evidence>